<dbReference type="AlphaFoldDB" id="A0AAD6IHP4"/>
<feature type="compositionally biased region" description="Low complexity" evidence="1">
    <location>
        <begin position="1"/>
        <end position="18"/>
    </location>
</feature>
<feature type="domain" description="Myb-like DNA-binding" evidence="2">
    <location>
        <begin position="28"/>
        <end position="73"/>
    </location>
</feature>
<name>A0AAD6IHP4_PENCN</name>
<reference evidence="3" key="1">
    <citation type="journal article" date="2023" name="IMA Fungus">
        <title>Comparative genomic study of the Penicillium genus elucidates a diverse pangenome and 15 lateral gene transfer events.</title>
        <authorList>
            <person name="Petersen C."/>
            <person name="Sorensen T."/>
            <person name="Nielsen M.R."/>
            <person name="Sondergaard T.E."/>
            <person name="Sorensen J.L."/>
            <person name="Fitzpatrick D.A."/>
            <person name="Frisvad J.C."/>
            <person name="Nielsen K.L."/>
        </authorList>
    </citation>
    <scope>NUCLEOTIDE SEQUENCE</scope>
    <source>
        <strain evidence="3">IBT 15450</strain>
    </source>
</reference>
<dbReference type="Pfam" id="PF22980">
    <property type="entry name" value="Myb_DNA-bind_8"/>
    <property type="match status" value="1"/>
</dbReference>
<evidence type="ECO:0000313" key="3">
    <source>
        <dbReference type="EMBL" id="KAJ6045179.1"/>
    </source>
</evidence>
<evidence type="ECO:0000259" key="2">
    <source>
        <dbReference type="Pfam" id="PF22980"/>
    </source>
</evidence>
<dbReference type="Proteomes" id="UP001219568">
    <property type="component" value="Unassembled WGS sequence"/>
</dbReference>
<evidence type="ECO:0000313" key="4">
    <source>
        <dbReference type="Proteomes" id="UP001219568"/>
    </source>
</evidence>
<proteinExistence type="predicted"/>
<reference evidence="3" key="2">
    <citation type="submission" date="2023-01" db="EMBL/GenBank/DDBJ databases">
        <authorList>
            <person name="Petersen C."/>
        </authorList>
    </citation>
    <scope>NUCLEOTIDE SEQUENCE</scope>
    <source>
        <strain evidence="3">IBT 15450</strain>
    </source>
</reference>
<organism evidence="3 4">
    <name type="scientific">Penicillium canescens</name>
    <dbReference type="NCBI Taxonomy" id="5083"/>
    <lineage>
        <taxon>Eukaryota</taxon>
        <taxon>Fungi</taxon>
        <taxon>Dikarya</taxon>
        <taxon>Ascomycota</taxon>
        <taxon>Pezizomycotina</taxon>
        <taxon>Eurotiomycetes</taxon>
        <taxon>Eurotiomycetidae</taxon>
        <taxon>Eurotiales</taxon>
        <taxon>Aspergillaceae</taxon>
        <taxon>Penicillium</taxon>
    </lineage>
</organism>
<accession>A0AAD6IHP4</accession>
<evidence type="ECO:0000256" key="1">
    <source>
        <dbReference type="SAM" id="MobiDB-lite"/>
    </source>
</evidence>
<dbReference type="InterPro" id="IPR054505">
    <property type="entry name" value="Myb_DNA-bind_8"/>
</dbReference>
<dbReference type="EMBL" id="JAQJZL010000004">
    <property type="protein sequence ID" value="KAJ6045179.1"/>
    <property type="molecule type" value="Genomic_DNA"/>
</dbReference>
<sequence length="100" mass="10937">MGPKVATPKKVAKASTSAGKSPSKSDSDKNLLFLWTCLKSLDAQVDFAVVGQQLGIKATAARMRFVRLRHKLDNMEDEEEQSPAKNEHQDNGQQDDPAAL</sequence>
<protein>
    <recommendedName>
        <fullName evidence="2">Myb-like DNA-binding domain-containing protein</fullName>
    </recommendedName>
</protein>
<keyword evidence="4" id="KW-1185">Reference proteome</keyword>
<comment type="caution">
    <text evidence="3">The sequence shown here is derived from an EMBL/GenBank/DDBJ whole genome shotgun (WGS) entry which is preliminary data.</text>
</comment>
<feature type="region of interest" description="Disordered" evidence="1">
    <location>
        <begin position="72"/>
        <end position="100"/>
    </location>
</feature>
<gene>
    <name evidence="3" type="ORF">N7460_006534</name>
</gene>
<feature type="region of interest" description="Disordered" evidence="1">
    <location>
        <begin position="1"/>
        <end position="28"/>
    </location>
</feature>